<evidence type="ECO:0000313" key="2">
    <source>
        <dbReference type="Proteomes" id="UP000031843"/>
    </source>
</evidence>
<protein>
    <submittedName>
        <fullName evidence="1">CopG protein</fullName>
    </submittedName>
</protein>
<dbReference type="STRING" id="68895.RR42_m1355"/>
<keyword evidence="2" id="KW-1185">Reference proteome</keyword>
<dbReference type="InterPro" id="IPR006311">
    <property type="entry name" value="TAT_signal"/>
</dbReference>
<name>A0A0C4Y6W0_9BURK</name>
<sequence>MGGAMSAMSAMKTKAQSTQRRHVLRALTLGAAASLGLRAGAGAAAAPLAIEVYKSPQCGCCEGWVEHLRANGVAVTVRDVEDTGVYRARFGMPERFGSCHTGRIAGYAIEGHVPAADIKRLVASKPKAVGLAVPAMPVGSPGMEQGTRKDPFDVLLVRADGGASVFASYNKRST</sequence>
<evidence type="ECO:0000313" key="1">
    <source>
        <dbReference type="EMBL" id="AJG18760.1"/>
    </source>
</evidence>
<dbReference type="EMBL" id="CP010536">
    <property type="protein sequence ID" value="AJG18760.1"/>
    <property type="molecule type" value="Genomic_DNA"/>
</dbReference>
<dbReference type="PROSITE" id="PS51318">
    <property type="entry name" value="TAT"/>
    <property type="match status" value="1"/>
</dbReference>
<dbReference type="AlphaFoldDB" id="A0A0C4Y6W0"/>
<accession>A0A0C4Y6W0</accession>
<dbReference type="Proteomes" id="UP000031843">
    <property type="component" value="Chromosome main"/>
</dbReference>
<organism evidence="1 2">
    <name type="scientific">Cupriavidus basilensis</name>
    <dbReference type="NCBI Taxonomy" id="68895"/>
    <lineage>
        <taxon>Bacteria</taxon>
        <taxon>Pseudomonadati</taxon>
        <taxon>Pseudomonadota</taxon>
        <taxon>Betaproteobacteria</taxon>
        <taxon>Burkholderiales</taxon>
        <taxon>Burkholderiaceae</taxon>
        <taxon>Cupriavidus</taxon>
    </lineage>
</organism>
<gene>
    <name evidence="1" type="ORF">RR42_m1355</name>
</gene>
<reference evidence="1 2" key="1">
    <citation type="journal article" date="2015" name="Genome Announc.">
        <title>Complete Genome Sequence of Cupriavidus basilensis 4G11, Isolated from the Oak Ridge Field Research Center Site.</title>
        <authorList>
            <person name="Ray J."/>
            <person name="Waters R.J."/>
            <person name="Skerker J.M."/>
            <person name="Kuehl J.V."/>
            <person name="Price M.N."/>
            <person name="Huang J."/>
            <person name="Chakraborty R."/>
            <person name="Arkin A.P."/>
            <person name="Deutschbauer A."/>
        </authorList>
    </citation>
    <scope>NUCLEOTIDE SEQUENCE [LARGE SCALE GENOMIC DNA]</scope>
    <source>
        <strain evidence="1">4G11</strain>
    </source>
</reference>
<dbReference type="InterPro" id="IPR007332">
    <property type="entry name" value="DUF411"/>
</dbReference>
<proteinExistence type="predicted"/>
<dbReference type="Pfam" id="PF04214">
    <property type="entry name" value="DUF411"/>
    <property type="match status" value="1"/>
</dbReference>
<dbReference type="KEGG" id="cbw:RR42_m1355"/>